<keyword evidence="3" id="KW-1003">Cell membrane</keyword>
<dbReference type="eggNOG" id="KOG3656">
    <property type="taxonomic scope" value="Eukaryota"/>
</dbReference>
<dbReference type="PaxDb" id="7165-AGAP000115-PA"/>
<keyword evidence="7 11" id="KW-0472">Membrane</keyword>
<dbReference type="SUPFAM" id="SSF81321">
    <property type="entry name" value="Family A G protein-coupled receptor-like"/>
    <property type="match status" value="1"/>
</dbReference>
<comment type="subcellular location">
    <subcellularLocation>
        <location evidence="1">Cell membrane</location>
        <topology evidence="1">Multi-pass membrane protein</topology>
    </subcellularLocation>
</comment>
<reference evidence="13 14" key="3">
    <citation type="journal article" date="2004" name="Trends Parasitol.">
        <title>The Anopheles gambiae genome: an update.</title>
        <authorList>
            <person name="Mongin E."/>
            <person name="Louis C."/>
            <person name="Holt R.A."/>
            <person name="Birney E."/>
            <person name="Collins F.H."/>
        </authorList>
    </citation>
    <scope>NUCLEOTIDE SEQUENCE</scope>
    <source>
        <strain evidence="13 14">PEST</strain>
    </source>
</reference>
<reference evidence="13" key="5">
    <citation type="submission" date="2011-05" db="EMBL/GenBank/DDBJ databases">
        <authorList>
            <consortium name="VectorBase"/>
        </authorList>
    </citation>
    <scope>NUCLEOTIDE SEQUENCE</scope>
    <source>
        <strain evidence="13">PEST</strain>
    </source>
</reference>
<dbReference type="PRINTS" id="PR01012">
    <property type="entry name" value="NRPEPTIDEYR"/>
</dbReference>
<reference evidence="13" key="4">
    <citation type="journal article" date="2007" name="Genome Biol.">
        <title>Update of the Anopheles gambiae PEST genome assembly.</title>
        <authorList>
            <person name="Sharakhova M.V."/>
            <person name="Hammond M.P."/>
            <person name="Lobo N.F."/>
            <person name="Krzywinski J."/>
            <person name="Unger M.F."/>
            <person name="Hillenmeyer M.E."/>
            <person name="Bruggner R.V."/>
            <person name="Birney E."/>
            <person name="Collins F.H."/>
        </authorList>
    </citation>
    <scope>NUCLEOTIDE SEQUENCE</scope>
    <source>
        <strain evidence="13">PEST</strain>
    </source>
</reference>
<dbReference type="Pfam" id="PF00001">
    <property type="entry name" value="7tm_1"/>
    <property type="match status" value="1"/>
</dbReference>
<dbReference type="PRINTS" id="PR00237">
    <property type="entry name" value="GPCRRHODOPSN"/>
</dbReference>
<evidence type="ECO:0000259" key="12">
    <source>
        <dbReference type="PROSITE" id="PS50262"/>
    </source>
</evidence>
<keyword evidence="5 11" id="KW-1133">Transmembrane helix</keyword>
<dbReference type="InterPro" id="IPR017452">
    <property type="entry name" value="GPCR_Rhodpsn_7TM"/>
</dbReference>
<sequence length="416" mass="45731">MNFSTEHALHAPWNDSSSAADDEILICDGASTIIPEGIASARFQVVVWLAYTAILAASLVGNCSVLAIVASQPRMRTVTNLFLANLALGDLLMTLFCVPFSSVSLFVLQYWPFGAALCQTVNYFQAVSVLVSAYTLVALSADRYRAIMWPLRSRRRPPRRPIALLLIGLVWVGAAATALPIPLHSALVQPSAWHAHCGQAVCTEVWPDATADRAYSLTLALAQFALPLGTLVYTYACIGWRVWARSTNRTGLVPPSSNSGRQFRRARRRTVRMTLAVVAAFVVCWLPFNALLLAPLDDPSWAPLPYLWFACHWLAMSHCCLNPLIYCYMNAKFRAGFRALLLRPLMRVVVCRSRRTTTNNCCCLRYRASMTVSSERLPVGGGGGRCCAAAAAPAENVELTTTHSRKIEPVTEEEHL</sequence>
<proteinExistence type="inferred from homology"/>
<organism evidence="13">
    <name type="scientific">Anopheles gambiae</name>
    <name type="common">African malaria mosquito</name>
    <dbReference type="NCBI Taxonomy" id="7165"/>
    <lineage>
        <taxon>Eukaryota</taxon>
        <taxon>Metazoa</taxon>
        <taxon>Ecdysozoa</taxon>
        <taxon>Arthropoda</taxon>
        <taxon>Hexapoda</taxon>
        <taxon>Insecta</taxon>
        <taxon>Pterygota</taxon>
        <taxon>Neoptera</taxon>
        <taxon>Endopterygota</taxon>
        <taxon>Diptera</taxon>
        <taxon>Nematocera</taxon>
        <taxon>Culicoidea</taxon>
        <taxon>Culicidae</taxon>
        <taxon>Anophelinae</taxon>
        <taxon>Anopheles</taxon>
    </lineage>
</organism>
<evidence type="ECO:0000256" key="5">
    <source>
        <dbReference type="ARBA" id="ARBA00022989"/>
    </source>
</evidence>
<dbReference type="PROSITE" id="PS00237">
    <property type="entry name" value="G_PROTEIN_RECEP_F1_1"/>
    <property type="match status" value="1"/>
</dbReference>
<evidence type="ECO:0000256" key="4">
    <source>
        <dbReference type="ARBA" id="ARBA00022692"/>
    </source>
</evidence>
<dbReference type="HOGENOM" id="CLU_009579_6_1_1"/>
<dbReference type="AlphaFoldDB" id="Q7QER6"/>
<evidence type="ECO:0000256" key="7">
    <source>
        <dbReference type="ARBA" id="ARBA00023136"/>
    </source>
</evidence>
<reference evidence="14" key="6">
    <citation type="submission" date="2021-01" db="UniProtKB">
        <authorList>
            <consortium name="EnsemblMetazoa"/>
        </authorList>
    </citation>
    <scope>IDENTIFICATION</scope>
    <source>
        <strain evidence="14">PEST</strain>
    </source>
</reference>
<keyword evidence="8 10" id="KW-0675">Receptor</keyword>
<dbReference type="GO" id="GO:0005886">
    <property type="term" value="C:plasma membrane"/>
    <property type="evidence" value="ECO:0000318"/>
    <property type="project" value="GO_Central"/>
</dbReference>
<dbReference type="Proteomes" id="UP000007062">
    <property type="component" value="Chromosome X"/>
</dbReference>
<dbReference type="OMA" id="TFVANLM"/>
<dbReference type="KEGG" id="aga:1272152"/>
<evidence type="ECO:0000256" key="9">
    <source>
        <dbReference type="ARBA" id="ARBA00023224"/>
    </source>
</evidence>
<dbReference type="GO" id="GO:0007218">
    <property type="term" value="P:neuropeptide signaling pathway"/>
    <property type="evidence" value="ECO:0000318"/>
    <property type="project" value="GO_Central"/>
</dbReference>
<evidence type="ECO:0000256" key="8">
    <source>
        <dbReference type="ARBA" id="ARBA00023170"/>
    </source>
</evidence>
<accession>Q7QER6</accession>
<comment type="similarity">
    <text evidence="2 10">Belongs to the G-protein coupled receptor 1 family.</text>
</comment>
<feature type="transmembrane region" description="Helical" evidence="11">
    <location>
        <begin position="214"/>
        <end position="236"/>
    </location>
</feature>
<evidence type="ECO:0000256" key="6">
    <source>
        <dbReference type="ARBA" id="ARBA00023040"/>
    </source>
</evidence>
<dbReference type="SMART" id="SM01381">
    <property type="entry name" value="7TM_GPCR_Srsx"/>
    <property type="match status" value="1"/>
</dbReference>
<evidence type="ECO:0000256" key="2">
    <source>
        <dbReference type="ARBA" id="ARBA00010663"/>
    </source>
</evidence>
<gene>
    <name evidence="13" type="primary">GPRNPY4</name>
    <name evidence="14" type="synonym">1272152</name>
    <name evidence="13" type="ORF">AgaP_AGAP000115</name>
</gene>
<evidence type="ECO:0000313" key="15">
    <source>
        <dbReference type="Proteomes" id="UP000007062"/>
    </source>
</evidence>
<keyword evidence="6 10" id="KW-0297">G-protein coupled receptor</keyword>
<evidence type="ECO:0000256" key="1">
    <source>
        <dbReference type="ARBA" id="ARBA00004651"/>
    </source>
</evidence>
<protein>
    <submittedName>
        <fullName evidence="13">AGAP000115-PA</fullName>
    </submittedName>
</protein>
<evidence type="ECO:0000256" key="11">
    <source>
        <dbReference type="SAM" id="Phobius"/>
    </source>
</evidence>
<evidence type="ECO:0000313" key="14">
    <source>
        <dbReference type="EnsemblMetazoa" id="AGAP000115-PA"/>
    </source>
</evidence>
<keyword evidence="9 10" id="KW-0807">Transducer</keyword>
<keyword evidence="4 10" id="KW-0812">Transmembrane</keyword>
<dbReference type="GeneID" id="1272152"/>
<feature type="transmembrane region" description="Helical" evidence="11">
    <location>
        <begin position="123"/>
        <end position="141"/>
    </location>
</feature>
<evidence type="ECO:0000313" key="13">
    <source>
        <dbReference type="EMBL" id="EAA06536.1"/>
    </source>
</evidence>
<feature type="domain" description="G-protein coupled receptors family 1 profile" evidence="12">
    <location>
        <begin position="61"/>
        <end position="326"/>
    </location>
</feature>
<evidence type="ECO:0000256" key="10">
    <source>
        <dbReference type="RuleBase" id="RU000688"/>
    </source>
</evidence>
<dbReference type="PANTHER" id="PTHR24238">
    <property type="entry name" value="G-PROTEIN COUPLED RECEPTOR"/>
    <property type="match status" value="1"/>
</dbReference>
<feature type="transmembrane region" description="Helical" evidence="11">
    <location>
        <begin position="306"/>
        <end position="328"/>
    </location>
</feature>
<dbReference type="PANTHER" id="PTHR24238:SF73">
    <property type="entry name" value="RYAMIDE RECEPTOR"/>
    <property type="match status" value="1"/>
</dbReference>
<feature type="transmembrane region" description="Helical" evidence="11">
    <location>
        <begin position="162"/>
        <end position="183"/>
    </location>
</feature>
<name>Q7QER6_ANOGA</name>
<dbReference type="InterPro" id="IPR000276">
    <property type="entry name" value="GPCR_Rhodpsn"/>
</dbReference>
<feature type="transmembrane region" description="Helical" evidence="11">
    <location>
        <begin position="82"/>
        <end position="111"/>
    </location>
</feature>
<evidence type="ECO:0000256" key="3">
    <source>
        <dbReference type="ARBA" id="ARBA00022475"/>
    </source>
</evidence>
<dbReference type="GO" id="GO:0008188">
    <property type="term" value="F:neuropeptide receptor activity"/>
    <property type="evidence" value="ECO:0000318"/>
    <property type="project" value="GO_Central"/>
</dbReference>
<dbReference type="EMBL" id="AAAB01008846">
    <property type="protein sequence ID" value="EAA06536.1"/>
    <property type="molecule type" value="Genomic_DNA"/>
</dbReference>
<dbReference type="EnsemblMetazoa" id="AGAP000115-RA">
    <property type="protein sequence ID" value="AGAP000115-PA"/>
    <property type="gene ID" value="AGAP000115"/>
</dbReference>
<feature type="transmembrane region" description="Helical" evidence="11">
    <location>
        <begin position="45"/>
        <end position="70"/>
    </location>
</feature>
<dbReference type="InterPro" id="IPR000611">
    <property type="entry name" value="NPY_rcpt"/>
</dbReference>
<dbReference type="PROSITE" id="PS50262">
    <property type="entry name" value="G_PROTEIN_RECEP_F1_2"/>
    <property type="match status" value="1"/>
</dbReference>
<dbReference type="Gene3D" id="1.20.1070.10">
    <property type="entry name" value="Rhodopsin 7-helix transmembrane proteins"/>
    <property type="match status" value="1"/>
</dbReference>
<dbReference type="GO" id="GO:0004983">
    <property type="term" value="F:neuropeptide Y receptor activity"/>
    <property type="evidence" value="ECO:0007669"/>
    <property type="project" value="InterPro"/>
</dbReference>
<reference evidence="13 15" key="1">
    <citation type="journal article" date="2002" name="Science">
        <title>The genome sequence of the malaria mosquito Anopheles gambiae.</title>
        <authorList>
            <person name="Holt R.A."/>
            <person name="Subramanian G.M."/>
            <person name="Halpern A."/>
            <person name="Sutton G.G."/>
            <person name="Charlab R."/>
            <person name="Nusskern D.R."/>
            <person name="Wincker P."/>
            <person name="Clark A.G."/>
            <person name="Ribeiro J.M."/>
            <person name="Wides R."/>
            <person name="Salzberg S.L."/>
            <person name="Loftus B."/>
            <person name="Yandell M."/>
            <person name="Majoros W.H."/>
            <person name="Rusch D.B."/>
            <person name="Lai Z."/>
            <person name="Kraft C.L."/>
            <person name="Abril J.F."/>
            <person name="Anthouard V."/>
            <person name="Arensburger P."/>
            <person name="Atkinson P.W."/>
            <person name="Baden H."/>
            <person name="de Berardinis V."/>
            <person name="Baldwin D."/>
            <person name="Benes V."/>
            <person name="Biedler J."/>
            <person name="Blass C."/>
            <person name="Bolanos R."/>
            <person name="Boscus D."/>
            <person name="Barnstead M."/>
            <person name="Cai S."/>
            <person name="Center A."/>
            <person name="Chaturverdi K."/>
            <person name="Christophides G.K."/>
            <person name="Chrystal M.A."/>
            <person name="Clamp M."/>
            <person name="Cravchik A."/>
            <person name="Curwen V."/>
            <person name="Dana A."/>
            <person name="Delcher A."/>
            <person name="Dew I."/>
            <person name="Evans C.A."/>
            <person name="Flanigan M."/>
            <person name="Grundschober-Freimoser A."/>
            <person name="Friedli L."/>
            <person name="Gu Z."/>
            <person name="Guan P."/>
            <person name="Guigo R."/>
            <person name="Hillenmeyer M.E."/>
            <person name="Hladun S.L."/>
            <person name="Hogan J.R."/>
            <person name="Hong Y.S."/>
            <person name="Hoover J."/>
            <person name="Jaillon O."/>
            <person name="Ke Z."/>
            <person name="Kodira C."/>
            <person name="Kokoza E."/>
            <person name="Koutsos A."/>
            <person name="Letunic I."/>
            <person name="Levitsky A."/>
            <person name="Liang Y."/>
            <person name="Lin J.J."/>
            <person name="Lobo N.F."/>
            <person name="Lopez J.R."/>
            <person name="Malek J.A."/>
            <person name="McIntosh T.C."/>
            <person name="Meister S."/>
            <person name="Miller J."/>
            <person name="Mobarry C."/>
            <person name="Mongin E."/>
            <person name="Murphy S.D."/>
            <person name="O'Brochta D.A."/>
            <person name="Pfannkoch C."/>
            <person name="Qi R."/>
            <person name="Regier M.A."/>
            <person name="Remington K."/>
            <person name="Shao H."/>
            <person name="Sharakhova M.V."/>
            <person name="Sitter C.D."/>
            <person name="Shetty J."/>
            <person name="Smith T.J."/>
            <person name="Strong R."/>
            <person name="Sun J."/>
            <person name="Thomasova D."/>
            <person name="Ton L.Q."/>
            <person name="Topalis P."/>
            <person name="Tu Z."/>
            <person name="Unger M.F."/>
            <person name="Walenz B."/>
            <person name="Wang A."/>
            <person name="Wang J."/>
            <person name="Wang M."/>
            <person name="Wang X."/>
            <person name="Woodford K.J."/>
            <person name="Wortman J.R."/>
            <person name="Wu M."/>
            <person name="Yao A."/>
            <person name="Zdobnov E.M."/>
            <person name="Zhang H."/>
            <person name="Zhao Q."/>
            <person name="Zhao S."/>
            <person name="Zhu S.C."/>
            <person name="Zhimulev I."/>
            <person name="Coluzzi M."/>
            <person name="della Torre A."/>
            <person name="Roth C.W."/>
            <person name="Louis C."/>
            <person name="Kalush F."/>
            <person name="Mural R.J."/>
            <person name="Myers E.W."/>
            <person name="Adams M.D."/>
            <person name="Smith H.O."/>
            <person name="Broder S."/>
            <person name="Gardner M.J."/>
            <person name="Fraser C.M."/>
            <person name="Birney E."/>
            <person name="Bork P."/>
            <person name="Brey P.T."/>
            <person name="Venter J.C."/>
            <person name="Weissenbach J."/>
            <person name="Kafatos F.C."/>
            <person name="Collins F.H."/>
            <person name="Hoffman S.L."/>
        </authorList>
    </citation>
    <scope>NUCLEOTIDE SEQUENCE [LARGE SCALE GENOMIC DNA]</scope>
    <source>
        <strain evidence="13 15">PEST</strain>
    </source>
</reference>
<keyword evidence="15" id="KW-1185">Reference proteome</keyword>
<dbReference type="VEuPathDB" id="VectorBase:AGAMI1_011227"/>
<reference evidence="13" key="2">
    <citation type="submission" date="2002-03" db="EMBL/GenBank/DDBJ databases">
        <authorList>
            <consortium name="The Anopheles Genome Sequencing Consortium"/>
        </authorList>
    </citation>
    <scope>NUCLEOTIDE SEQUENCE</scope>
    <source>
        <strain evidence="13">PEST</strain>
    </source>
</reference>
<feature type="transmembrane region" description="Helical" evidence="11">
    <location>
        <begin position="271"/>
        <end position="294"/>
    </location>
</feature>
<dbReference type="VEuPathDB" id="VectorBase:AGAP000115"/>